<dbReference type="Proteomes" id="UP001189429">
    <property type="component" value="Unassembled WGS sequence"/>
</dbReference>
<feature type="non-terminal residue" evidence="3">
    <location>
        <position position="1"/>
    </location>
</feature>
<protein>
    <recommendedName>
        <fullName evidence="5">RNase H type-1 domain-containing protein</fullName>
    </recommendedName>
</protein>
<keyword evidence="4" id="KW-1185">Reference proteome</keyword>
<gene>
    <name evidence="3" type="ORF">PCOR1329_LOCUS49888</name>
</gene>
<accession>A0ABN9UMI0</accession>
<proteinExistence type="predicted"/>
<reference evidence="3" key="1">
    <citation type="submission" date="2023-10" db="EMBL/GenBank/DDBJ databases">
        <authorList>
            <person name="Chen Y."/>
            <person name="Shah S."/>
            <person name="Dougan E. K."/>
            <person name="Thang M."/>
            <person name="Chan C."/>
        </authorList>
    </citation>
    <scope>NUCLEOTIDE SEQUENCE [LARGE SCALE GENOMIC DNA]</scope>
</reference>
<dbReference type="SUPFAM" id="SSF56219">
    <property type="entry name" value="DNase I-like"/>
    <property type="match status" value="1"/>
</dbReference>
<keyword evidence="1" id="KW-0175">Coiled coil</keyword>
<feature type="region of interest" description="Disordered" evidence="2">
    <location>
        <begin position="1"/>
        <end position="91"/>
    </location>
</feature>
<evidence type="ECO:0000256" key="2">
    <source>
        <dbReference type="SAM" id="MobiDB-lite"/>
    </source>
</evidence>
<dbReference type="InterPro" id="IPR036691">
    <property type="entry name" value="Endo/exonu/phosph_ase_sf"/>
</dbReference>
<evidence type="ECO:0008006" key="5">
    <source>
        <dbReference type="Google" id="ProtNLM"/>
    </source>
</evidence>
<sequence>ASQKVINAAKKADQEARNKKPSQRAGGTGLVRKPAPWSKESGLTEKKIRELVQQCISQHAGSTKGPPSPTAPASSGAGAGCKEQAQHVQGNIQQRTELQAKINFHEKSLKECKIVEEEGGPIHLLHQRALDVLRQQARELRPPGAAYKASSQKLARCMQQLDRFTSDLQGLEAQLEATQRKIQDKQEAIAAKQAEVEVLRKENAKHEQTMQAARGEKPHPVIKEEDLVGFDLAEQLDDDGAKEALEQFKASPHFGKIQAALRKQAAEKLATVMAEDDVGALWQQLLSSGQQPTDWTKEKLDDAFTQVQHSKHRSGLLAASAGAKQLHVPAAVTITHTFETFNANQGKLTLQKRLRRSTAMVIMAQEIGYGIDDCESLSSWATARGWQSLIVPGLPSRGYLPSAGLAVFAREGIGLRGPTYPGEAPPRRAGSVNETIAHGTELVRGRAQHVVVELPNWPPLNVVNVYLHTGEGMSSRNASILMTVGLALAGQAHPGIIGGDWNMDVQVVKNSGFPVHAQLEMITPRHATCRTAASVSTIDYFGLTTGAMRMLAACNADLTWSVKPHRPVQLQLAAEGTKLRYLTYVGGAKIPAQIVHGPFLEESSWSLERSFAEQALSMAKEAPAAVAWRFLSKAWGRWATRAASRLGHLAGTETRASAYARPLQAKWVEREHQVLTEDEVQAVADGWKWLQDCLAGLITAKANARTPEGRQFLDNELQGFLSVDYCGQNLSARLDASVRHARQIAQRSFSSEDIMTFSEEIDEDVNFAMQLANKESSRRWREWCDGACAGGAGKLHKVTRVRAIQAPTTVNDSENGITGHPHFVVKDMEDTHAALWKAVKESVILQAVEAGNAFFNVAKKLGARINDKLAVVASSNDIGKEVVRQLQLPTDMNRSRATYLGTDFAGARRRRGKLLRAKQQARHKIYKQRLRKLGRFRHRLPGQQTQRTAKIFRAGARPAATFGVEITGLADRELHKLRSDFDKFRKPCHGGVSASAKVVLLGDPTVAIAMAPVLQWLDGNLGTERDLAGKIGLGEGKRATFDILAPLVSMRSKRYTAHQKFCIMNVACSGVWTRDDDASMEVATDGSCTKPPIKEFQRAGWSLALLDPRSDMPLATMHGAVPASLPQESAVGEHLAAAFVSQVADRPCTVHADFKGVIHLGNKQKELQLKARTPYACIAHFAQSLDGFAHVQQYAHVKAHRSGDEYAALSDSQRRITDANIVADRRAKEAAAIHPAPELHVVEEMQKGVDRISQLAKLIAHVMPIFDKDDQIRWTRRAPTWRRAASTRKTTWHQWQDGELGVQCITCLQLHMPGQPPPLTGCPGTPTFLLDHRRNPNGHKLVAVNQKGTLESDGQDTYRPVFICVKCGAWALQRRKVLHNLRRGFGPFKKLKKFIDSTTPLRRLETTSEVHTTFTKVDILSGTDGAVPEEISSRRQFAELEGIGVLGHDSGEPKELLLLGSPTTQCVISSAAADSVEHVTEYAAAGAAGAGALRGSAAAFDGSGALGAQYVGALGDDEHDTQEVAASEALGLEKDSFDGSAALDVAVEGALGDDEHDAEAAAAAEALGLAMGLGRSGTLDDGLLGALGFGAEAADAGEAGRSLAVVDGSDALGVDTKGALGDAEHDAEAAAAGAANCLSAGADGSDALDVDPVGALDDTAHDAEEAAAGVASGSAAAGGVSGARDGHAATALGPLGFAERVARLLAAAGARGQQAPGAAAPSLDERDGAIASAELEGSGRGAEAAAAGAGPGILGPRRAYEGKDVGKVAASAAAWPRWTAAAHGVEAAAAAASPRAERASADSEESRDGAVARAAAFKQLVALAQRS</sequence>
<feature type="compositionally biased region" description="Low complexity" evidence="2">
    <location>
        <begin position="61"/>
        <end position="76"/>
    </location>
</feature>
<evidence type="ECO:0000256" key="1">
    <source>
        <dbReference type="SAM" id="Coils"/>
    </source>
</evidence>
<feature type="coiled-coil region" evidence="1">
    <location>
        <begin position="154"/>
        <end position="216"/>
    </location>
</feature>
<organism evidence="3 4">
    <name type="scientific">Prorocentrum cordatum</name>
    <dbReference type="NCBI Taxonomy" id="2364126"/>
    <lineage>
        <taxon>Eukaryota</taxon>
        <taxon>Sar</taxon>
        <taxon>Alveolata</taxon>
        <taxon>Dinophyceae</taxon>
        <taxon>Prorocentrales</taxon>
        <taxon>Prorocentraceae</taxon>
        <taxon>Prorocentrum</taxon>
    </lineage>
</organism>
<comment type="caution">
    <text evidence="3">The sequence shown here is derived from an EMBL/GenBank/DDBJ whole genome shotgun (WGS) entry which is preliminary data.</text>
</comment>
<evidence type="ECO:0000313" key="4">
    <source>
        <dbReference type="Proteomes" id="UP001189429"/>
    </source>
</evidence>
<evidence type="ECO:0000313" key="3">
    <source>
        <dbReference type="EMBL" id="CAK0861122.1"/>
    </source>
</evidence>
<dbReference type="Gene3D" id="3.60.10.10">
    <property type="entry name" value="Endonuclease/exonuclease/phosphatase"/>
    <property type="match status" value="1"/>
</dbReference>
<dbReference type="EMBL" id="CAUYUJ010016045">
    <property type="protein sequence ID" value="CAK0861122.1"/>
    <property type="molecule type" value="Genomic_DNA"/>
</dbReference>
<name>A0ABN9UMI0_9DINO</name>